<comment type="caution">
    <text evidence="2">The sequence shown here is derived from an EMBL/GenBank/DDBJ whole genome shotgun (WGS) entry which is preliminary data.</text>
</comment>
<proteinExistence type="predicted"/>
<evidence type="ECO:0000313" key="2">
    <source>
        <dbReference type="EMBL" id="KRM93987.1"/>
    </source>
</evidence>
<dbReference type="InterPro" id="IPR014509">
    <property type="entry name" value="YjdF-like"/>
</dbReference>
<organism evidence="2 3">
    <name type="scientific">Lentilactobacillus senioris DSM 24302 = JCM 17472</name>
    <dbReference type="NCBI Taxonomy" id="1423802"/>
    <lineage>
        <taxon>Bacteria</taxon>
        <taxon>Bacillati</taxon>
        <taxon>Bacillota</taxon>
        <taxon>Bacilli</taxon>
        <taxon>Lactobacillales</taxon>
        <taxon>Lactobacillaceae</taxon>
        <taxon>Lentilactobacillus</taxon>
    </lineage>
</organism>
<feature type="transmembrane region" description="Helical" evidence="1">
    <location>
        <begin position="189"/>
        <end position="207"/>
    </location>
</feature>
<feature type="transmembrane region" description="Helical" evidence="1">
    <location>
        <begin position="105"/>
        <end position="122"/>
    </location>
</feature>
<reference evidence="2 3" key="1">
    <citation type="journal article" date="2015" name="Genome Announc.">
        <title>Expanding the biotechnology potential of lactobacilli through comparative genomics of 213 strains and associated genera.</title>
        <authorList>
            <person name="Sun Z."/>
            <person name="Harris H.M."/>
            <person name="McCann A."/>
            <person name="Guo C."/>
            <person name="Argimon S."/>
            <person name="Zhang W."/>
            <person name="Yang X."/>
            <person name="Jeffery I.B."/>
            <person name="Cooney J.C."/>
            <person name="Kagawa T.F."/>
            <person name="Liu W."/>
            <person name="Song Y."/>
            <person name="Salvetti E."/>
            <person name="Wrobel A."/>
            <person name="Rasinkangas P."/>
            <person name="Parkhill J."/>
            <person name="Rea M.C."/>
            <person name="O'Sullivan O."/>
            <person name="Ritari J."/>
            <person name="Douillard F.P."/>
            <person name="Paul Ross R."/>
            <person name="Yang R."/>
            <person name="Briner A.E."/>
            <person name="Felis G.E."/>
            <person name="de Vos W.M."/>
            <person name="Barrangou R."/>
            <person name="Klaenhammer T.R."/>
            <person name="Caufield P.W."/>
            <person name="Cui Y."/>
            <person name="Zhang H."/>
            <person name="O'Toole P.W."/>
        </authorList>
    </citation>
    <scope>NUCLEOTIDE SEQUENCE [LARGE SCALE GENOMIC DNA]</scope>
    <source>
        <strain evidence="2 3">DSM 24302</strain>
    </source>
</reference>
<protein>
    <submittedName>
        <fullName evidence="2">Integral membrane protein</fullName>
    </submittedName>
</protein>
<keyword evidence="1" id="KW-1133">Transmembrane helix</keyword>
<dbReference type="STRING" id="1423802.FC56_GL000709"/>
<keyword evidence="3" id="KW-1185">Reference proteome</keyword>
<gene>
    <name evidence="2" type="ORF">FC56_GL000709</name>
</gene>
<keyword evidence="1" id="KW-0812">Transmembrane</keyword>
<feature type="transmembrane region" description="Helical" evidence="1">
    <location>
        <begin position="43"/>
        <end position="60"/>
    </location>
</feature>
<evidence type="ECO:0000313" key="3">
    <source>
        <dbReference type="Proteomes" id="UP000051256"/>
    </source>
</evidence>
<feature type="transmembrane region" description="Helical" evidence="1">
    <location>
        <begin position="12"/>
        <end position="31"/>
    </location>
</feature>
<accession>A0A0R2D2S6</accession>
<dbReference type="Proteomes" id="UP000051256">
    <property type="component" value="Unassembled WGS sequence"/>
</dbReference>
<dbReference type="EMBL" id="AYZR01000008">
    <property type="protein sequence ID" value="KRM93987.1"/>
    <property type="molecule type" value="Genomic_DNA"/>
</dbReference>
<sequence length="230" mass="26209">MRKIEHKVSIWFYIVTVLSMAWYVGYYGWFYSQGKPKFHDQKLLLMEVGAGILIATLPFVMEKLGGFYFPEVELVFFYIFLYLSILLGSGMQFYSVPYWDKYEHLFSAVMLAGLGFGIFNVLGAGRQKARTEPLLMSFFAFTFGTTLGVFWEFYEFTMDGLANLNLQRYMEAGHMLVGRAALMDTMGDLIADVSGSLLMALIGYIIMKIDPSKISALVFKSKKISIFSNL</sequence>
<dbReference type="AlphaFoldDB" id="A0A0R2D2S6"/>
<dbReference type="PATRIC" id="fig|1423802.4.peg.720"/>
<name>A0A0R2D2S6_9LACO</name>
<feature type="transmembrane region" description="Helical" evidence="1">
    <location>
        <begin position="72"/>
        <end position="93"/>
    </location>
</feature>
<evidence type="ECO:0000256" key="1">
    <source>
        <dbReference type="SAM" id="Phobius"/>
    </source>
</evidence>
<keyword evidence="1" id="KW-0472">Membrane</keyword>
<dbReference type="Pfam" id="PF09997">
    <property type="entry name" value="DUF2238"/>
    <property type="match status" value="1"/>
</dbReference>
<feature type="transmembrane region" description="Helical" evidence="1">
    <location>
        <begin position="134"/>
        <end position="154"/>
    </location>
</feature>
<dbReference type="RefSeq" id="WP_056978434.1">
    <property type="nucleotide sequence ID" value="NZ_AYZR01000008.1"/>
</dbReference>